<evidence type="ECO:0000259" key="6">
    <source>
        <dbReference type="SMART" id="SM00861"/>
    </source>
</evidence>
<dbReference type="Proteomes" id="UP001159427">
    <property type="component" value="Unassembled WGS sequence"/>
</dbReference>
<keyword evidence="8" id="KW-1185">Reference proteome</keyword>
<evidence type="ECO:0000313" key="7">
    <source>
        <dbReference type="EMBL" id="CAH3022807.1"/>
    </source>
</evidence>
<dbReference type="Pfam" id="PF07984">
    <property type="entry name" value="NTP_transf_7"/>
    <property type="match status" value="1"/>
</dbReference>
<dbReference type="CDD" id="cd07036">
    <property type="entry name" value="TPP_PYR_E1-PDHc-beta_like"/>
    <property type="match status" value="1"/>
</dbReference>
<dbReference type="InterPro" id="IPR005475">
    <property type="entry name" value="Transketolase-like_Pyr-bd"/>
</dbReference>
<proteinExistence type="inferred from homology"/>
<comment type="cofactor">
    <cofactor evidence="1">
        <name>thiamine diphosphate</name>
        <dbReference type="ChEBI" id="CHEBI:58937"/>
    </cofactor>
</comment>
<accession>A0ABN8M3B1</accession>
<dbReference type="PANTHER" id="PTHR12974:SF36">
    <property type="entry name" value="POLYNUCLEOTIDE ADENYLYLTRANSFERASE"/>
    <property type="match status" value="1"/>
</dbReference>
<evidence type="ECO:0000256" key="1">
    <source>
        <dbReference type="ARBA" id="ARBA00001964"/>
    </source>
</evidence>
<organism evidence="7 8">
    <name type="scientific">Porites evermanni</name>
    <dbReference type="NCBI Taxonomy" id="104178"/>
    <lineage>
        <taxon>Eukaryota</taxon>
        <taxon>Metazoa</taxon>
        <taxon>Cnidaria</taxon>
        <taxon>Anthozoa</taxon>
        <taxon>Hexacorallia</taxon>
        <taxon>Scleractinia</taxon>
        <taxon>Fungiina</taxon>
        <taxon>Poritidae</taxon>
        <taxon>Porites</taxon>
    </lineage>
</organism>
<dbReference type="InterPro" id="IPR033248">
    <property type="entry name" value="Transketolase_C"/>
</dbReference>
<dbReference type="PANTHER" id="PTHR12974">
    <property type="entry name" value="PRION-LIKE- Q/N-RICH -DOMAIN-BEARING PROTEIN PROTEIN 44"/>
    <property type="match status" value="1"/>
</dbReference>
<evidence type="ECO:0000256" key="2">
    <source>
        <dbReference type="ARBA" id="ARBA00007631"/>
    </source>
</evidence>
<dbReference type="SMART" id="SM00861">
    <property type="entry name" value="Transket_pyr"/>
    <property type="match status" value="1"/>
</dbReference>
<dbReference type="InterPro" id="IPR029061">
    <property type="entry name" value="THDP-binding"/>
</dbReference>
<gene>
    <name evidence="7" type="ORF">PEVE_00016916</name>
</gene>
<dbReference type="InterPro" id="IPR009014">
    <property type="entry name" value="Transketo_C/PFOR_II"/>
</dbReference>
<evidence type="ECO:0000256" key="5">
    <source>
        <dbReference type="ARBA" id="ARBA00047933"/>
    </source>
</evidence>
<comment type="catalytic activity">
    <reaction evidence="5">
        <text>RNA(n) + ATP = RNA(n)-3'-adenine ribonucleotide + diphosphate</text>
        <dbReference type="Rhea" id="RHEA:11332"/>
        <dbReference type="Rhea" id="RHEA-COMP:14527"/>
        <dbReference type="Rhea" id="RHEA-COMP:17347"/>
        <dbReference type="ChEBI" id="CHEBI:30616"/>
        <dbReference type="ChEBI" id="CHEBI:33019"/>
        <dbReference type="ChEBI" id="CHEBI:140395"/>
        <dbReference type="ChEBI" id="CHEBI:173115"/>
        <dbReference type="EC" id="2.7.7.19"/>
    </reaction>
    <physiologicalReaction direction="left-to-right" evidence="5">
        <dbReference type="Rhea" id="RHEA:11333"/>
    </physiologicalReaction>
</comment>
<dbReference type="EC" id="2.7.7.19" evidence="3"/>
<comment type="similarity">
    <text evidence="2">Belongs to the TENT family.</text>
</comment>
<protein>
    <recommendedName>
        <fullName evidence="3">polynucleotide adenylyltransferase</fullName>
        <ecNumber evidence="3">2.7.7.19</ecNumber>
    </recommendedName>
</protein>
<evidence type="ECO:0000256" key="3">
    <source>
        <dbReference type="ARBA" id="ARBA00012388"/>
    </source>
</evidence>
<dbReference type="SMART" id="SM01153">
    <property type="entry name" value="DUF1693"/>
    <property type="match status" value="1"/>
</dbReference>
<dbReference type="Gene3D" id="3.40.50.920">
    <property type="match status" value="1"/>
</dbReference>
<feature type="domain" description="Transketolase-like pyrimidine-binding" evidence="6">
    <location>
        <begin position="450"/>
        <end position="628"/>
    </location>
</feature>
<reference evidence="7 8" key="1">
    <citation type="submission" date="2022-05" db="EMBL/GenBank/DDBJ databases">
        <authorList>
            <consortium name="Genoscope - CEA"/>
            <person name="William W."/>
        </authorList>
    </citation>
    <scope>NUCLEOTIDE SEQUENCE [LARGE SCALE GENOMIC DNA]</scope>
</reference>
<comment type="caution">
    <text evidence="7">The sequence shown here is derived from an EMBL/GenBank/DDBJ whole genome shotgun (WGS) entry which is preliminary data.</text>
</comment>
<dbReference type="SUPFAM" id="SSF52518">
    <property type="entry name" value="Thiamin diphosphate-binding fold (THDP-binding)"/>
    <property type="match status" value="1"/>
</dbReference>
<dbReference type="Pfam" id="PF02779">
    <property type="entry name" value="Transket_pyr"/>
    <property type="match status" value="1"/>
</dbReference>
<name>A0ABN8M3B1_9CNID</name>
<sequence>MELKNNCQVLTFDQVNRLHNVLNQTVFIHGRGNFPTLEVPLKDLVETVTAGLKDEGLKVRDLRLNGSTASNILSREANCSYNDIDLIFGVEIRSNSHLQQIKCVVLNSLLNFFPSGVSKERMNSCTLKEAYVHKMVKVSTDNDRWSLISLWNNEGKNVELKFVDSMRRQFEFSVDSFQIILDSLLGFYKLSPVPMKPNFFPTVVAESVYGDIKVALYHLDNKLIATRNPEEIRGGGLLKYCNLLVRNYQPENFEEIKVLERYMCSRFFIDFNDLHQQQQKLESYLANHFIADERGQYEYLMVLYHIVSSSTVCLMGHERKQTLRLIDFLAKQHCFLSYGPVVYYSNKTYSVAPTAGYMPFNDTLNRPPYMYNNLVPYSHEYMVVMCRIVKKNRCKKRAACFCLACFRVLLSESLAEAKFTRRRQFSPLLTRISVDSLSPGGDSQCKTKNQNFNKIFRLKVSGVNKNDNIFPFLVIFGEDVAFGGVFRCTVGLKDKYGKDRVFNTPTTEQGIVGFGIGMAAAGATAIAEIQFADYIYPAFDQLVNEAAKFRYRSGNLFNCGSLTVRAPCGAVGHGAHYHSQSVESFFAHVPGLKVQVFLGPIQAKGLLISSVRDKNPVIFLEPKILYRQAMEEVPVAEYEISLSEAEILEEGSDVTVVGWGTQVHVLRDVCKMAKDELGVSCELIDLQTILPWDEETVIKSVLKTGRLLIAHEAPLTGGFAAEIGSTVQEHCFLNLEAPIQRVCGWDTPFPHIFEPFYLPDKWRCFEALKKIISY</sequence>
<dbReference type="EMBL" id="CALNXI010000234">
    <property type="protein sequence ID" value="CAH3022807.1"/>
    <property type="molecule type" value="Genomic_DNA"/>
</dbReference>
<dbReference type="Pfam" id="PF02780">
    <property type="entry name" value="Transketolase_C"/>
    <property type="match status" value="1"/>
</dbReference>
<keyword evidence="4" id="KW-0808">Transferase</keyword>
<dbReference type="InterPro" id="IPR012937">
    <property type="entry name" value="TET5"/>
</dbReference>
<dbReference type="SUPFAM" id="SSF52922">
    <property type="entry name" value="TK C-terminal domain-like"/>
    <property type="match status" value="1"/>
</dbReference>
<evidence type="ECO:0000256" key="4">
    <source>
        <dbReference type="ARBA" id="ARBA00022679"/>
    </source>
</evidence>
<evidence type="ECO:0000313" key="8">
    <source>
        <dbReference type="Proteomes" id="UP001159427"/>
    </source>
</evidence>
<dbReference type="Gene3D" id="3.40.50.970">
    <property type="match status" value="1"/>
</dbReference>